<accession>A0A5B7KC42</accession>
<name>A0A5B7KC42_PORTR</name>
<comment type="caution">
    <text evidence="1">The sequence shown here is derived from an EMBL/GenBank/DDBJ whole genome shotgun (WGS) entry which is preliminary data.</text>
</comment>
<dbReference type="Proteomes" id="UP000324222">
    <property type="component" value="Unassembled WGS sequence"/>
</dbReference>
<evidence type="ECO:0000313" key="2">
    <source>
        <dbReference type="Proteomes" id="UP000324222"/>
    </source>
</evidence>
<protein>
    <submittedName>
        <fullName evidence="1">Uncharacterized protein</fullName>
    </submittedName>
</protein>
<proteinExistence type="predicted"/>
<sequence length="59" mass="6786">MKPGKLMTSPIMIFYRLIDFWERLRRRLGDLASLPPRKLSVDFYQYGPSISGLPDALTG</sequence>
<reference evidence="1 2" key="1">
    <citation type="submission" date="2019-05" db="EMBL/GenBank/DDBJ databases">
        <title>Another draft genome of Portunus trituberculatus and its Hox gene families provides insights of decapod evolution.</title>
        <authorList>
            <person name="Jeong J.-H."/>
            <person name="Song I."/>
            <person name="Kim S."/>
            <person name="Choi T."/>
            <person name="Kim D."/>
            <person name="Ryu S."/>
            <person name="Kim W."/>
        </authorList>
    </citation>
    <scope>NUCLEOTIDE SEQUENCE [LARGE SCALE GENOMIC DNA]</scope>
    <source>
        <tissue evidence="1">Muscle</tissue>
    </source>
</reference>
<evidence type="ECO:0000313" key="1">
    <source>
        <dbReference type="EMBL" id="MPD02155.1"/>
    </source>
</evidence>
<dbReference type="AlphaFoldDB" id="A0A5B7KC42"/>
<gene>
    <name evidence="1" type="ORF">E2C01_097715</name>
</gene>
<dbReference type="EMBL" id="VSRR010130148">
    <property type="protein sequence ID" value="MPD02155.1"/>
    <property type="molecule type" value="Genomic_DNA"/>
</dbReference>
<keyword evidence="2" id="KW-1185">Reference proteome</keyword>
<organism evidence="1 2">
    <name type="scientific">Portunus trituberculatus</name>
    <name type="common">Swimming crab</name>
    <name type="synonym">Neptunus trituberculatus</name>
    <dbReference type="NCBI Taxonomy" id="210409"/>
    <lineage>
        <taxon>Eukaryota</taxon>
        <taxon>Metazoa</taxon>
        <taxon>Ecdysozoa</taxon>
        <taxon>Arthropoda</taxon>
        <taxon>Crustacea</taxon>
        <taxon>Multicrustacea</taxon>
        <taxon>Malacostraca</taxon>
        <taxon>Eumalacostraca</taxon>
        <taxon>Eucarida</taxon>
        <taxon>Decapoda</taxon>
        <taxon>Pleocyemata</taxon>
        <taxon>Brachyura</taxon>
        <taxon>Eubrachyura</taxon>
        <taxon>Portunoidea</taxon>
        <taxon>Portunidae</taxon>
        <taxon>Portuninae</taxon>
        <taxon>Portunus</taxon>
    </lineage>
</organism>